<dbReference type="EMBL" id="FZMP01000058">
    <property type="protein sequence ID" value="SNQ59997.1"/>
    <property type="molecule type" value="Genomic_DNA"/>
</dbReference>
<dbReference type="Pfam" id="PF03684">
    <property type="entry name" value="UPF0179"/>
    <property type="match status" value="1"/>
</dbReference>
<protein>
    <recommendedName>
        <fullName evidence="2">UPF0179 protein MNV_1500011</fullName>
    </recommendedName>
</protein>
<dbReference type="PANTHER" id="PTHR40699">
    <property type="entry name" value="UPF0179 PROTEIN MJ1627"/>
    <property type="match status" value="1"/>
</dbReference>
<dbReference type="HAMAP" id="MF_00498">
    <property type="entry name" value="UPF0179"/>
    <property type="match status" value="1"/>
</dbReference>
<accession>A0A284VLC3</accession>
<gene>
    <name evidence="3" type="ORF">MNV_1500011</name>
</gene>
<dbReference type="AlphaFoldDB" id="A0A284VLC3"/>
<dbReference type="InterPro" id="IPR005369">
    <property type="entry name" value="UPF0179"/>
</dbReference>
<dbReference type="RefSeq" id="WP_096204281.1">
    <property type="nucleotide sequence ID" value="NZ_FZMP01000058.1"/>
</dbReference>
<sequence>MEESDTIITLIGTKLAKTGNEFIFKGAAKDCEVCKLNKTCLGLNVGSKYRIIAIRNGGKLECFIHDSGVFAVEVVETPIVMGIESRKAIKGSKIVYEPVECNLINCENYKICRPAGLRRGDKFTVVNVVGELSGPCERGFLLKVAEVKRNDKHRSE</sequence>
<name>A0A284VLC3_9EURY</name>
<evidence type="ECO:0000313" key="3">
    <source>
        <dbReference type="EMBL" id="SNQ59997.1"/>
    </source>
</evidence>
<reference evidence="4" key="1">
    <citation type="submission" date="2017-06" db="EMBL/GenBank/DDBJ databases">
        <authorList>
            <person name="Cremers G."/>
        </authorList>
    </citation>
    <scope>NUCLEOTIDE SEQUENCE [LARGE SCALE GENOMIC DNA]</scope>
</reference>
<dbReference type="STRING" id="1392998.ANME2D_00682"/>
<dbReference type="OrthoDB" id="24613at2157"/>
<keyword evidence="4" id="KW-1185">Reference proteome</keyword>
<organism evidence="3 4">
    <name type="scientific">Candidatus Methanoperedens nitratireducens</name>
    <dbReference type="NCBI Taxonomy" id="1392998"/>
    <lineage>
        <taxon>Archaea</taxon>
        <taxon>Methanobacteriati</taxon>
        <taxon>Methanobacteriota</taxon>
        <taxon>Stenosarchaea group</taxon>
        <taxon>Methanomicrobia</taxon>
        <taxon>Methanosarcinales</taxon>
        <taxon>ANME-2 cluster</taxon>
        <taxon>Candidatus Methanoperedentaceae</taxon>
        <taxon>Candidatus Methanoperedens</taxon>
    </lineage>
</organism>
<dbReference type="PANTHER" id="PTHR40699:SF1">
    <property type="entry name" value="UPF0179 PROTEIN MJ1627"/>
    <property type="match status" value="1"/>
</dbReference>
<dbReference type="Proteomes" id="UP000218615">
    <property type="component" value="Unassembled WGS sequence"/>
</dbReference>
<proteinExistence type="inferred from homology"/>
<evidence type="ECO:0000256" key="1">
    <source>
        <dbReference type="ARBA" id="ARBA00010824"/>
    </source>
</evidence>
<comment type="similarity">
    <text evidence="1 2">Belongs to the UPF0179 family.</text>
</comment>
<evidence type="ECO:0000256" key="2">
    <source>
        <dbReference type="HAMAP-Rule" id="MF_00498"/>
    </source>
</evidence>
<evidence type="ECO:0000313" key="4">
    <source>
        <dbReference type="Proteomes" id="UP000218615"/>
    </source>
</evidence>
<dbReference type="PIRSF" id="PIRSF006595">
    <property type="entry name" value="UCP006595"/>
    <property type="match status" value="1"/>
</dbReference>